<gene>
    <name evidence="2" type="ORF">FOY51_17765</name>
</gene>
<dbReference type="InterPro" id="IPR000073">
    <property type="entry name" value="AB_hydrolase_1"/>
</dbReference>
<reference evidence="2 3" key="1">
    <citation type="submission" date="2019-07" db="EMBL/GenBank/DDBJ databases">
        <title>Rhodococcus cavernicolus sp. nov., isolated from a cave.</title>
        <authorList>
            <person name="Lee S.D."/>
        </authorList>
    </citation>
    <scope>NUCLEOTIDE SEQUENCE [LARGE SCALE GENOMIC DNA]</scope>
    <source>
        <strain evidence="2 3">C1-24</strain>
    </source>
</reference>
<comment type="caution">
    <text evidence="2">The sequence shown here is derived from an EMBL/GenBank/DDBJ whole genome shotgun (WGS) entry which is preliminary data.</text>
</comment>
<evidence type="ECO:0000313" key="3">
    <source>
        <dbReference type="Proteomes" id="UP000322244"/>
    </source>
</evidence>
<dbReference type="RefSeq" id="WP_149431598.1">
    <property type="nucleotide sequence ID" value="NZ_VLNY01000008.1"/>
</dbReference>
<feature type="domain" description="AB hydrolase-1" evidence="1">
    <location>
        <begin position="38"/>
        <end position="289"/>
    </location>
</feature>
<dbReference type="EMBL" id="VLNY01000008">
    <property type="protein sequence ID" value="KAA0021731.1"/>
    <property type="molecule type" value="Genomic_DNA"/>
</dbReference>
<dbReference type="PANTHER" id="PTHR43433:SF5">
    <property type="entry name" value="AB HYDROLASE-1 DOMAIN-CONTAINING PROTEIN"/>
    <property type="match status" value="1"/>
</dbReference>
<organism evidence="2 3">
    <name type="scientific">Antrihabitans cavernicola</name>
    <dbReference type="NCBI Taxonomy" id="2495913"/>
    <lineage>
        <taxon>Bacteria</taxon>
        <taxon>Bacillati</taxon>
        <taxon>Actinomycetota</taxon>
        <taxon>Actinomycetes</taxon>
        <taxon>Mycobacteriales</taxon>
        <taxon>Nocardiaceae</taxon>
        <taxon>Antrihabitans</taxon>
    </lineage>
</organism>
<dbReference type="SUPFAM" id="SSF53474">
    <property type="entry name" value="alpha/beta-Hydrolases"/>
    <property type="match status" value="1"/>
</dbReference>
<dbReference type="Proteomes" id="UP000322244">
    <property type="component" value="Unassembled WGS sequence"/>
</dbReference>
<dbReference type="Pfam" id="PF00561">
    <property type="entry name" value="Abhydrolase_1"/>
    <property type="match status" value="1"/>
</dbReference>
<dbReference type="OrthoDB" id="5422338at2"/>
<accession>A0A5A7SBX0</accession>
<dbReference type="Gene3D" id="3.40.50.1820">
    <property type="entry name" value="alpha/beta hydrolase"/>
    <property type="match status" value="1"/>
</dbReference>
<protein>
    <submittedName>
        <fullName evidence="2">Alpha/beta hydrolase</fullName>
    </submittedName>
</protein>
<keyword evidence="3" id="KW-1185">Reference proteome</keyword>
<dbReference type="GO" id="GO:0016787">
    <property type="term" value="F:hydrolase activity"/>
    <property type="evidence" value="ECO:0007669"/>
    <property type="project" value="UniProtKB-KW"/>
</dbReference>
<proteinExistence type="predicted"/>
<evidence type="ECO:0000313" key="2">
    <source>
        <dbReference type="EMBL" id="KAA0021731.1"/>
    </source>
</evidence>
<sequence length="317" mass="33717">MTLYRNAADEAGHRVTVSADDGVPLAVREFGERTAALTVVFVHGHCLRADSWAYLRDHLGRDWGSDVRMVFYDHRGHGESGEAPTETYTIDQLARDLDAVLRVMVPTGPIVLVGHSMGAMAAMVYARQNPETVGSRIVGIGLLASAARGLTEGGMGRCLRRPAVSMLQAAVRRAPGAMHAGKRWSRSVCEPIVRNAGFGRRKVSPRMVAFAAAMLNDTSIVTMSSFLDEFIAFDESETLAMFAAIPALVLGGSDDLMTPFARSVEMAERLPGAELVCLAGAGHGVILDRAAEVALSLTALIDRARAGLVSNGLAAVS</sequence>
<dbReference type="AlphaFoldDB" id="A0A5A7SBX0"/>
<dbReference type="InterPro" id="IPR050471">
    <property type="entry name" value="AB_hydrolase"/>
</dbReference>
<name>A0A5A7SBX0_9NOCA</name>
<dbReference type="InterPro" id="IPR029058">
    <property type="entry name" value="AB_hydrolase_fold"/>
</dbReference>
<keyword evidence="2" id="KW-0378">Hydrolase</keyword>
<dbReference type="PANTHER" id="PTHR43433">
    <property type="entry name" value="HYDROLASE, ALPHA/BETA FOLD FAMILY PROTEIN"/>
    <property type="match status" value="1"/>
</dbReference>
<evidence type="ECO:0000259" key="1">
    <source>
        <dbReference type="Pfam" id="PF00561"/>
    </source>
</evidence>